<dbReference type="EMBL" id="NVXX01000064">
    <property type="protein sequence ID" value="PKH12842.1"/>
    <property type="molecule type" value="Genomic_DNA"/>
</dbReference>
<proteinExistence type="predicted"/>
<protein>
    <submittedName>
        <fullName evidence="1">Uncharacterized protein</fullName>
    </submittedName>
</protein>
<sequence length="59" mass="6461">MPDARLAEQPLDVPGHFYKCSIARMDIAIECGYVVYSPQAKQRLLGVGSREQVQLAAAV</sequence>
<dbReference type="Proteomes" id="UP000233564">
    <property type="component" value="Unassembled WGS sequence"/>
</dbReference>
<comment type="caution">
    <text evidence="1">The sequence shown here is derived from an EMBL/GenBank/DDBJ whole genome shotgun (WGS) entry which is preliminary data.</text>
</comment>
<dbReference type="AlphaFoldDB" id="A0A2N1DU75"/>
<gene>
    <name evidence="1" type="ORF">CIB54_26490</name>
</gene>
<evidence type="ECO:0000313" key="2">
    <source>
        <dbReference type="Proteomes" id="UP000233564"/>
    </source>
</evidence>
<name>A0A2N1DU75_PSEFL</name>
<evidence type="ECO:0000313" key="1">
    <source>
        <dbReference type="EMBL" id="PKH12842.1"/>
    </source>
</evidence>
<dbReference type="RefSeq" id="WP_101221433.1">
    <property type="nucleotide sequence ID" value="NZ_KZ478039.1"/>
</dbReference>
<organism evidence="1 2">
    <name type="scientific">Pseudomonas fluorescens</name>
    <dbReference type="NCBI Taxonomy" id="294"/>
    <lineage>
        <taxon>Bacteria</taxon>
        <taxon>Pseudomonadati</taxon>
        <taxon>Pseudomonadota</taxon>
        <taxon>Gammaproteobacteria</taxon>
        <taxon>Pseudomonadales</taxon>
        <taxon>Pseudomonadaceae</taxon>
        <taxon>Pseudomonas</taxon>
    </lineage>
</organism>
<reference evidence="1 2" key="1">
    <citation type="submission" date="2017-08" db="EMBL/GenBank/DDBJ databases">
        <authorList>
            <person name="de Groot N.N."/>
        </authorList>
    </citation>
    <scope>NUCLEOTIDE SEQUENCE [LARGE SCALE GENOMIC DNA]</scope>
    <source>
        <strain evidence="1 2">PfR 37</strain>
    </source>
</reference>
<accession>A0A2N1DU75</accession>